<dbReference type="Pfam" id="PF01049">
    <property type="entry name" value="CADH_Y-type_LIR"/>
    <property type="match status" value="1"/>
</dbReference>
<feature type="domain" description="EGF-like" evidence="17">
    <location>
        <begin position="1337"/>
        <end position="1374"/>
    </location>
</feature>
<feature type="compositionally biased region" description="Basic and acidic residues" evidence="14">
    <location>
        <begin position="29"/>
        <end position="42"/>
    </location>
</feature>
<evidence type="ECO:0000256" key="4">
    <source>
        <dbReference type="ARBA" id="ARBA00022729"/>
    </source>
</evidence>
<evidence type="ECO:0000259" key="16">
    <source>
        <dbReference type="PROSITE" id="PS50025"/>
    </source>
</evidence>
<dbReference type="GO" id="GO:0044331">
    <property type="term" value="P:cell-cell adhesion mediated by cadherin"/>
    <property type="evidence" value="ECO:0007669"/>
    <property type="project" value="TreeGrafter"/>
</dbReference>
<keyword evidence="3 12" id="KW-0812">Transmembrane</keyword>
<dbReference type="GO" id="GO:0007156">
    <property type="term" value="P:homophilic cell adhesion via plasma membrane adhesion molecules"/>
    <property type="evidence" value="ECO:0007669"/>
    <property type="project" value="InterPro"/>
</dbReference>
<dbReference type="Gene3D" id="2.60.120.200">
    <property type="match status" value="1"/>
</dbReference>
<feature type="domain" description="Cadherin" evidence="18">
    <location>
        <begin position="752"/>
        <end position="855"/>
    </location>
</feature>
<feature type="region of interest" description="Disordered" evidence="14">
    <location>
        <begin position="1"/>
        <end position="64"/>
    </location>
</feature>
<dbReference type="FunFam" id="2.60.40.60:FF:000033">
    <property type="entry name" value="FAT atypical cadherin 1"/>
    <property type="match status" value="1"/>
</dbReference>
<keyword evidence="12" id="KW-0130">Cell adhesion</keyword>
<dbReference type="Gene3D" id="2.60.40.60">
    <property type="entry name" value="Cadherins"/>
    <property type="match status" value="9"/>
</dbReference>
<dbReference type="InterPro" id="IPR001791">
    <property type="entry name" value="Laminin_G"/>
</dbReference>
<dbReference type="InterPro" id="IPR002126">
    <property type="entry name" value="Cadherin-like_dom"/>
</dbReference>
<keyword evidence="20" id="KW-1185">Reference proteome</keyword>
<dbReference type="GO" id="GO:0007043">
    <property type="term" value="P:cell-cell junction assembly"/>
    <property type="evidence" value="ECO:0007669"/>
    <property type="project" value="TreeGrafter"/>
</dbReference>
<dbReference type="GO" id="GO:0009887">
    <property type="term" value="P:animal organ morphogenesis"/>
    <property type="evidence" value="ECO:0007669"/>
    <property type="project" value="UniProtKB-ARBA"/>
</dbReference>
<dbReference type="SMART" id="SM00282">
    <property type="entry name" value="LamG"/>
    <property type="match status" value="1"/>
</dbReference>
<dbReference type="CDD" id="cd00110">
    <property type="entry name" value="LamG"/>
    <property type="match status" value="1"/>
</dbReference>
<comment type="caution">
    <text evidence="11">Lacks conserved residue(s) required for the propagation of feature annotation.</text>
</comment>
<dbReference type="EMBL" id="CAXKWB010002768">
    <property type="protein sequence ID" value="CAL4067626.1"/>
    <property type="molecule type" value="Genomic_DNA"/>
</dbReference>
<dbReference type="Pfam" id="PF24811">
    <property type="entry name" value="Ig_Shg"/>
    <property type="match status" value="1"/>
</dbReference>
<evidence type="ECO:0000256" key="2">
    <source>
        <dbReference type="ARBA" id="ARBA00022536"/>
    </source>
</evidence>
<reference evidence="19 20" key="1">
    <citation type="submission" date="2024-05" db="EMBL/GenBank/DDBJ databases">
        <authorList>
            <person name="Wallberg A."/>
        </authorList>
    </citation>
    <scope>NUCLEOTIDE SEQUENCE [LARGE SCALE GENOMIC DNA]</scope>
</reference>
<feature type="domain" description="Laminin G" evidence="16">
    <location>
        <begin position="1374"/>
        <end position="1597"/>
    </location>
</feature>
<keyword evidence="5" id="KW-0677">Repeat</keyword>
<dbReference type="GO" id="GO:0016342">
    <property type="term" value="C:catenin complex"/>
    <property type="evidence" value="ECO:0007669"/>
    <property type="project" value="TreeGrafter"/>
</dbReference>
<evidence type="ECO:0000259" key="17">
    <source>
        <dbReference type="PROSITE" id="PS50026"/>
    </source>
</evidence>
<dbReference type="InterPro" id="IPR039808">
    <property type="entry name" value="Cadherin"/>
</dbReference>
<feature type="domain" description="Cadherin" evidence="18">
    <location>
        <begin position="967"/>
        <end position="1077"/>
    </location>
</feature>
<dbReference type="Gene3D" id="4.10.900.10">
    <property type="entry name" value="TCF3-CBD (Catenin binding domain)"/>
    <property type="match status" value="1"/>
</dbReference>
<protein>
    <recommendedName>
        <fullName evidence="21">DE-cadherin</fullName>
    </recommendedName>
</protein>
<keyword evidence="2 11" id="KW-0245">EGF-like domain</keyword>
<organism evidence="19 20">
    <name type="scientific">Meganyctiphanes norvegica</name>
    <name type="common">Northern krill</name>
    <name type="synonym">Thysanopoda norvegica</name>
    <dbReference type="NCBI Taxonomy" id="48144"/>
    <lineage>
        <taxon>Eukaryota</taxon>
        <taxon>Metazoa</taxon>
        <taxon>Ecdysozoa</taxon>
        <taxon>Arthropoda</taxon>
        <taxon>Crustacea</taxon>
        <taxon>Multicrustacea</taxon>
        <taxon>Malacostraca</taxon>
        <taxon>Eumalacostraca</taxon>
        <taxon>Eucarida</taxon>
        <taxon>Euphausiacea</taxon>
        <taxon>Euphausiidae</taxon>
        <taxon>Meganyctiphanes</taxon>
    </lineage>
</organism>
<dbReference type="GO" id="GO:0007163">
    <property type="term" value="P:establishment or maintenance of cell polarity"/>
    <property type="evidence" value="ECO:0007669"/>
    <property type="project" value="UniProtKB-ARBA"/>
</dbReference>
<keyword evidence="4" id="KW-0732">Signal</keyword>
<dbReference type="GO" id="GO:0016339">
    <property type="term" value="P:calcium-dependent cell-cell adhesion via plasma membrane cell adhesion molecules"/>
    <property type="evidence" value="ECO:0007669"/>
    <property type="project" value="TreeGrafter"/>
</dbReference>
<dbReference type="PRINTS" id="PR00205">
    <property type="entry name" value="CADHERIN"/>
</dbReference>
<dbReference type="GO" id="GO:0005509">
    <property type="term" value="F:calcium ion binding"/>
    <property type="evidence" value="ECO:0007669"/>
    <property type="project" value="UniProtKB-UniRule"/>
</dbReference>
<sequence length="1862" mass="207641">MDVIQVSEATAIDQRQKKQKKTWFQAMKNVEDKKKTSGDQHTDGSTSYNTDSSISRQHRSSGHGYNHHRLSVAALQRNTITTNLGENRYTPRFSMDEYHQTVPENIPAFTSILTVRATDDDMDENGLIMYSVSDPEHFLVDEGGILYNTKPLDYEHTAGEYRFHVTAQDQGVDPKMAQVPINIRVSDTPEPPLFDSVQYAFTISEFAMLDDYVGTVVARDADKDFEDGYAIVSLSEPDVFVIDPKTGIITRGPGSRTEWVYDFFVRAYDIEGHYSQVPVEVKIVVDRPMFARFVMEMEDENTHKPKFINCGAYDGVQVMENQTYANVVLLEVQATDEDYGENGKVMYELLNDFNSFAINRFTGQISTTKPLDRDLGAREYFLTVIGKDFAPDPLQGACSFSVLVEDINDNAPVFDKESYHQSIPYTKEASSSILRVTASDVDSGRNSQLMYSLEGNPADLAYFSIDPDSGYIKLNRQLTSDMSDTRMFEFQARATDNGAPIQMSTSVNVIVNVVSTGALPPTVISLTPSKPIVRENATADYDTKVVTICAKSNAAEPDLDFYLIPGTSQETNSVGTFSIRIWLEADVLIEEGREGIIYVATDNLDYEALKAYKLMVQIVNMQPAMEDYQVEVEVVDVNDNPPLPQAPFSASVGENAADATLVTTIRATDRDVTWAFRKIHYTFGPMVEKDVRKKFRLEPQTGELWTRTQLDREDTARYRIPIVASDGVHEKLVNYWISVQDVNDEAPIFDLVSGVYSIVLPETTDPGRNTGIQLVVHDADIVNEFSYQIIEGNDNDKFRIDSDTGDILVNKKLDYDEPVNDRNFTMKVRVGDGIYFADTVIFIAIDNMNDQPPEFQTKSYKFTATENTDCDIVFGGVKALDPDLPASDDQNIRYYFSEEEKKNFTIDELTGEITIKGCLDRESATRGIMQIYPRANDQGGDNGLDASPAQVYLTIQDLNDNHPYILSPENSYTKIMENTDPAEVARIAIQLDDLDSDIYGCPCTLELDDSADPNILQSFAVEETLTESLYYLEPLLEFDREIQKSFKIPFKTTDRDGVSGIRILTVEIDDENDSPMTDGESSIQVYNVEGHSPELVIGSVYVTDADDYDIIHKTFEVDATTSGDVQAYFEVDHNSGNITMRRGTPGGVYVLNVRVVDNYRSEVAIGTVRITVISLPTAAIRQSGSLRIAGYSAQQMVEQTKTRTSLHDRLKVQLSSVFGIENYQVDIFTIVDATSGRDVAVDVRFNCHSSPYYTAPRLNALLVENLSQVERALNVRIPLVDINECLYEELSPCGEQSCQHFLINLSAPDVVKSETSTVVGVRPENMYTCQCGNVEPMPQACPKDYCYNGGTCKSINNSLTCVCLDNRNYGPRCELMTARLVNGYAWYQALDVCESPVLKISFYTNRGNGILLYNGPTIQSPWNNYPGDFIYVLLDKWEVKMYLDLGSGTIDLSVTIEPRTDREFNLSISWDSEMIVLEVAECGYNGTLDNPDPCRREKSLPGFDGKTKHLLNVQGPLQIGGMRNMVSLKHLANSYGWLFTPPTPTDMFDGCITELSYNDFLYDMNTTDYYDNFLPTCDNPIAAKVILGSKSIIIIICSLLLLLILVVIILCLARRTKKAMSFHDMDVVKETIGATDLEGFGEKDVNHFDLSLLQINHNGHLANDNTASPREAALGSVKKHPDVVQDEFVGDAPIANLKDEGLSIGDYIKENVAKVDGDLDDYDNMRYYAFEGDEMSIASLSSIQSASTSSVEKFDYLNDWGDRFKKLSEIYGSAEDGEDDSDFEFPDIPKKPPKNSALKSSKDDKILTSALTSESSQTSPTSSNPSTTSPLLSQSPSSPVSSIVTVKSPSGSHIDNQPETQP</sequence>
<dbReference type="GO" id="GO:0045296">
    <property type="term" value="F:cadherin binding"/>
    <property type="evidence" value="ECO:0007669"/>
    <property type="project" value="TreeGrafter"/>
</dbReference>
<evidence type="ECO:0000256" key="11">
    <source>
        <dbReference type="PROSITE-ProRule" id="PRU00076"/>
    </source>
</evidence>
<dbReference type="Proteomes" id="UP001497623">
    <property type="component" value="Unassembled WGS sequence"/>
</dbReference>
<evidence type="ECO:0000256" key="3">
    <source>
        <dbReference type="ARBA" id="ARBA00022692"/>
    </source>
</evidence>
<dbReference type="GO" id="GO:0005912">
    <property type="term" value="C:adherens junction"/>
    <property type="evidence" value="ECO:0007669"/>
    <property type="project" value="TreeGrafter"/>
</dbReference>
<dbReference type="GO" id="GO:0008104">
    <property type="term" value="P:intracellular protein localization"/>
    <property type="evidence" value="ECO:0007669"/>
    <property type="project" value="UniProtKB-ARBA"/>
</dbReference>
<evidence type="ECO:0000256" key="9">
    <source>
        <dbReference type="ARBA" id="ARBA00023157"/>
    </source>
</evidence>
<feature type="compositionally biased region" description="Acidic residues" evidence="14">
    <location>
        <begin position="1775"/>
        <end position="1785"/>
    </location>
</feature>
<dbReference type="SMART" id="SM00112">
    <property type="entry name" value="CA"/>
    <property type="match status" value="9"/>
</dbReference>
<evidence type="ECO:0000256" key="7">
    <source>
        <dbReference type="ARBA" id="ARBA00022989"/>
    </source>
</evidence>
<evidence type="ECO:0000259" key="18">
    <source>
        <dbReference type="PROSITE" id="PS50268"/>
    </source>
</evidence>
<comment type="subcellular location">
    <subcellularLocation>
        <location evidence="12">Cell membrane</location>
        <topology evidence="12">Single-pass type I membrane protein</topology>
    </subcellularLocation>
    <subcellularLocation>
        <location evidence="1">Membrane</location>
        <topology evidence="1">Single-pass membrane protein</topology>
    </subcellularLocation>
</comment>
<dbReference type="PROSITE" id="PS50025">
    <property type="entry name" value="LAM_G_DOMAIN"/>
    <property type="match status" value="1"/>
</dbReference>
<evidence type="ECO:0000256" key="15">
    <source>
        <dbReference type="SAM" id="Phobius"/>
    </source>
</evidence>
<name>A0AAV2Q2D5_MEGNR</name>
<feature type="non-terminal residue" evidence="19">
    <location>
        <position position="1862"/>
    </location>
</feature>
<dbReference type="GO" id="GO:0016477">
    <property type="term" value="P:cell migration"/>
    <property type="evidence" value="ECO:0007669"/>
    <property type="project" value="TreeGrafter"/>
</dbReference>
<evidence type="ECO:0000256" key="5">
    <source>
        <dbReference type="ARBA" id="ARBA00022737"/>
    </source>
</evidence>
<evidence type="ECO:0008006" key="21">
    <source>
        <dbReference type="Google" id="ProtNLM"/>
    </source>
</evidence>
<evidence type="ECO:0000256" key="6">
    <source>
        <dbReference type="ARBA" id="ARBA00022837"/>
    </source>
</evidence>
<dbReference type="GO" id="GO:0001736">
    <property type="term" value="P:establishment of planar polarity"/>
    <property type="evidence" value="ECO:0007669"/>
    <property type="project" value="UniProtKB-ARBA"/>
</dbReference>
<keyword evidence="9" id="KW-1015">Disulfide bond</keyword>
<dbReference type="SUPFAM" id="SSF49313">
    <property type="entry name" value="Cadherin-like"/>
    <property type="match status" value="10"/>
</dbReference>
<proteinExistence type="predicted"/>
<evidence type="ECO:0000256" key="14">
    <source>
        <dbReference type="SAM" id="MobiDB-lite"/>
    </source>
</evidence>
<evidence type="ECO:0000313" key="20">
    <source>
        <dbReference type="Proteomes" id="UP001497623"/>
    </source>
</evidence>
<dbReference type="Pfam" id="PF02210">
    <property type="entry name" value="Laminin_G_2"/>
    <property type="match status" value="1"/>
</dbReference>
<feature type="domain" description="Cadherin" evidence="18">
    <location>
        <begin position="415"/>
        <end position="523"/>
    </location>
</feature>
<dbReference type="GO" id="GO:0000902">
    <property type="term" value="P:cell morphogenesis"/>
    <property type="evidence" value="ECO:0007669"/>
    <property type="project" value="TreeGrafter"/>
</dbReference>
<keyword evidence="8 15" id="KW-0472">Membrane</keyword>
<feature type="region of interest" description="Disordered" evidence="14">
    <location>
        <begin position="1775"/>
        <end position="1862"/>
    </location>
</feature>
<keyword evidence="7 15" id="KW-1133">Transmembrane helix</keyword>
<dbReference type="InterPro" id="IPR000233">
    <property type="entry name" value="Cadherin_Y-type_LIR"/>
</dbReference>
<feature type="domain" description="Cadherin" evidence="18">
    <location>
        <begin position="644"/>
        <end position="749"/>
    </location>
</feature>
<comment type="caution">
    <text evidence="19">The sequence shown here is derived from an EMBL/GenBank/DDBJ whole genome shotgun (WGS) entry which is preliminary data.</text>
</comment>
<evidence type="ECO:0000256" key="12">
    <source>
        <dbReference type="RuleBase" id="RU003318"/>
    </source>
</evidence>
<dbReference type="InterPro" id="IPR056370">
    <property type="entry name" value="Shg-like_Ig-like"/>
</dbReference>
<dbReference type="InterPro" id="IPR027397">
    <property type="entry name" value="Catenin-bd_sf"/>
</dbReference>
<dbReference type="GO" id="GO:0034332">
    <property type="term" value="P:adherens junction organization"/>
    <property type="evidence" value="ECO:0007669"/>
    <property type="project" value="TreeGrafter"/>
</dbReference>
<feature type="transmembrane region" description="Helical" evidence="15">
    <location>
        <begin position="1592"/>
        <end position="1613"/>
    </location>
</feature>
<evidence type="ECO:0000313" key="19">
    <source>
        <dbReference type="EMBL" id="CAL4067626.1"/>
    </source>
</evidence>
<dbReference type="InterPro" id="IPR020894">
    <property type="entry name" value="Cadherin_CS"/>
</dbReference>
<dbReference type="PROSITE" id="PS00232">
    <property type="entry name" value="CADHERIN_1"/>
    <property type="match status" value="3"/>
</dbReference>
<dbReference type="FunFam" id="2.60.40.60:FF:000058">
    <property type="entry name" value="FAT atypical cadherin 3"/>
    <property type="match status" value="1"/>
</dbReference>
<dbReference type="InterPro" id="IPR015919">
    <property type="entry name" value="Cadherin-like_sf"/>
</dbReference>
<accession>A0AAV2Q2D5</accession>
<feature type="domain" description="Cadherin" evidence="18">
    <location>
        <begin position="94"/>
        <end position="194"/>
    </location>
</feature>
<feature type="compositionally biased region" description="Polar residues" evidence="14">
    <location>
        <begin position="1851"/>
        <end position="1862"/>
    </location>
</feature>
<dbReference type="Pfam" id="PF00028">
    <property type="entry name" value="Cadherin"/>
    <property type="match status" value="6"/>
</dbReference>
<evidence type="ECO:0000256" key="13">
    <source>
        <dbReference type="RuleBase" id="RU004357"/>
    </source>
</evidence>
<dbReference type="CDD" id="cd11304">
    <property type="entry name" value="Cadherin_repeat"/>
    <property type="match status" value="8"/>
</dbReference>
<comment type="function">
    <text evidence="13">Cadherins are calcium-dependent cell adhesion proteins.</text>
</comment>
<keyword evidence="6 10" id="KW-0106">Calcium</keyword>
<feature type="domain" description="Cadherin" evidence="18">
    <location>
        <begin position="316"/>
        <end position="414"/>
    </location>
</feature>
<evidence type="ECO:0000256" key="8">
    <source>
        <dbReference type="ARBA" id="ARBA00023136"/>
    </source>
</evidence>
<feature type="compositionally biased region" description="Low complexity" evidence="14">
    <location>
        <begin position="1811"/>
        <end position="1850"/>
    </location>
</feature>
<dbReference type="GO" id="GO:0008013">
    <property type="term" value="F:beta-catenin binding"/>
    <property type="evidence" value="ECO:0007669"/>
    <property type="project" value="TreeGrafter"/>
</dbReference>
<dbReference type="PANTHER" id="PTHR24027">
    <property type="entry name" value="CADHERIN-23"/>
    <property type="match status" value="1"/>
</dbReference>
<feature type="compositionally biased region" description="Polar residues" evidence="14">
    <location>
        <begin position="43"/>
        <end position="55"/>
    </location>
</feature>
<dbReference type="InterPro" id="IPR013320">
    <property type="entry name" value="ConA-like_dom_sf"/>
</dbReference>
<feature type="domain" description="Cadherin" evidence="18">
    <location>
        <begin position="856"/>
        <end position="965"/>
    </location>
</feature>
<feature type="domain" description="Cadherin" evidence="18">
    <location>
        <begin position="195"/>
        <end position="307"/>
    </location>
</feature>
<dbReference type="PROSITE" id="PS50026">
    <property type="entry name" value="EGF_3"/>
    <property type="match status" value="1"/>
</dbReference>
<dbReference type="FunFam" id="2.60.40.60:FF:000015">
    <property type="entry name" value="FAT atypical cadherin 1"/>
    <property type="match status" value="1"/>
</dbReference>
<gene>
    <name evidence="19" type="ORF">MNOR_LOCUS6633</name>
</gene>
<evidence type="ECO:0000256" key="10">
    <source>
        <dbReference type="PROSITE-ProRule" id="PRU00043"/>
    </source>
</evidence>
<evidence type="ECO:0000256" key="1">
    <source>
        <dbReference type="ARBA" id="ARBA00004167"/>
    </source>
</evidence>
<dbReference type="InterPro" id="IPR000742">
    <property type="entry name" value="EGF"/>
</dbReference>
<dbReference type="PROSITE" id="PS50268">
    <property type="entry name" value="CADHERIN_2"/>
    <property type="match status" value="9"/>
</dbReference>
<feature type="domain" description="Cadherin" evidence="18">
    <location>
        <begin position="540"/>
        <end position="644"/>
    </location>
</feature>
<dbReference type="SUPFAM" id="SSF49899">
    <property type="entry name" value="Concanavalin A-like lectins/glucanases"/>
    <property type="match status" value="1"/>
</dbReference>
<dbReference type="PANTHER" id="PTHR24027:SF422">
    <property type="entry name" value="CADHERIN DOMAIN-CONTAINING PROTEIN"/>
    <property type="match status" value="1"/>
</dbReference>